<name>A0A3T0N361_9RHOB</name>
<proteinExistence type="predicted"/>
<dbReference type="EMBL" id="CP033219">
    <property type="protein sequence ID" value="AZV78431.1"/>
    <property type="molecule type" value="Genomic_DNA"/>
</dbReference>
<dbReference type="KEGG" id="sedi:EBB79_11430"/>
<reference evidence="1 2" key="1">
    <citation type="submission" date="2018-10" db="EMBL/GenBank/DDBJ databases">
        <title>Parasedimentitalea marina sp. nov., a psychrophilic bacterium isolated from deep seawater of the New Britain Trench.</title>
        <authorList>
            <person name="Cao J."/>
        </authorList>
    </citation>
    <scope>NUCLEOTIDE SEQUENCE [LARGE SCALE GENOMIC DNA]</scope>
    <source>
        <strain evidence="1 2">W43</strain>
    </source>
</reference>
<dbReference type="AlphaFoldDB" id="A0A3T0N361"/>
<sequence>MAANQGTFGIFASRVYCKAWSAGLVIPALMLAGCLPGDVTTRDYSTFQTYQFQQTPGLGFCANKDLVFSARITREADGTMAFVHSVLVFSGPDPEQCEDGVAAQEGCLRPKPQPSRTLSSQEASQVSAVFADVDFYKDPDPICREIAIDPCVIERHSWDADELSDYICGADRLGEDQRTDIRELLSSLRDKS</sequence>
<dbReference type="Proteomes" id="UP000283063">
    <property type="component" value="Chromosome"/>
</dbReference>
<organism evidence="1 2">
    <name type="scientific">Parasedimentitalea marina</name>
    <dbReference type="NCBI Taxonomy" id="2483033"/>
    <lineage>
        <taxon>Bacteria</taxon>
        <taxon>Pseudomonadati</taxon>
        <taxon>Pseudomonadota</taxon>
        <taxon>Alphaproteobacteria</taxon>
        <taxon>Rhodobacterales</taxon>
        <taxon>Paracoccaceae</taxon>
        <taxon>Parasedimentitalea</taxon>
    </lineage>
</organism>
<evidence type="ECO:0000313" key="2">
    <source>
        <dbReference type="Proteomes" id="UP000283063"/>
    </source>
</evidence>
<keyword evidence="2" id="KW-1185">Reference proteome</keyword>
<gene>
    <name evidence="1" type="ORF">EBB79_11430</name>
</gene>
<protein>
    <submittedName>
        <fullName evidence="1">Uncharacterized protein</fullName>
    </submittedName>
</protein>
<accession>A0A3T0N361</accession>
<evidence type="ECO:0000313" key="1">
    <source>
        <dbReference type="EMBL" id="AZV78431.1"/>
    </source>
</evidence>